<dbReference type="AlphaFoldDB" id="A0A371K4D0"/>
<comment type="caution">
    <text evidence="3">The sequence shown here is derived from an EMBL/GenBank/DDBJ whole genome shotgun (WGS) entry which is preliminary data.</text>
</comment>
<reference evidence="3 4" key="1">
    <citation type="submission" date="2018-08" db="EMBL/GenBank/DDBJ databases">
        <title>Lysobacter sp. zong2l5, whole genome shotgun sequence.</title>
        <authorList>
            <person name="Zhang X."/>
            <person name="Feng G."/>
            <person name="Zhu H."/>
        </authorList>
    </citation>
    <scope>NUCLEOTIDE SEQUENCE [LARGE SCALE GENOMIC DNA]</scope>
    <source>
        <strain evidence="4">zong2l5</strain>
    </source>
</reference>
<sequence>MNFPSKLTASRRRRARASVAVQGSPLGLPAGRWLLALILLLAAMPAVAQIQRSFRNLGFEPPQTVDVNPNCFIITRAQDVQGWKTSEPNQSNAFPGSGPPNNCFNGNPGTGLGVIEIWNTAFAGVSAGAGTQFSELNAWSDGRLSQDVCLFQGEQVGYSFLHRGRNSAATGDTAEFNVDSTSNTVVAMSTTTTGAGGTTSCGGTAFASPQSGTVSGASEGLVQSATCSTATSTNGWRRYTGTFVYGGTSGAHNLGFQTANGGSSGNFLDDVDILLSPVIQFTGSIAGTRGEGAAANTLSPQIIVVGTVPAGGLVLDFINDAAATATQGIDYTINTVTIPAGRYETPTTITLTNLVTVNNDTVIENNETIDLRMVSRAGAYVVGSTQTCGAVVGGAGVVTIVDNDVDVATTKVAVNANPPPGGTATFTVVYQNNAARPTVGTAADLTAHDLIATLTDPLQAGYTAFAWTCAAAGGAVCPAASGAGAINATNVSLPAGTAGAAGASLTYTVTATLAIAQCTAAPNTSTITLNGTTLQEGTSAQSGFVTPTPGGTANNSATAFADPGCLTLNKTVTPAAARGPFTFGLTNTGQTSGTATTPAGGTVQVDGNAVAGVQAFGIVAAGVAVTIDENAMPNGYSVANATCSNGSATVGSLRGTIYTIAAADVVGGTDFTCTFTNANGSDLLITKTNTPVDGPSDGANDTVVRGAATVYQLRVTNNGPATVAGAVVRDAPGAGITCPAGNAVTITGSGVPASTFTVSNLTGAGITLGTLNSGQSATLSFQCTVN</sequence>
<evidence type="ECO:0000259" key="1">
    <source>
        <dbReference type="Pfam" id="PF01345"/>
    </source>
</evidence>
<dbReference type="InterPro" id="IPR001434">
    <property type="entry name" value="OmcB-like_DUF11"/>
</dbReference>
<evidence type="ECO:0000259" key="2">
    <source>
        <dbReference type="Pfam" id="PF24514"/>
    </source>
</evidence>
<dbReference type="InterPro" id="IPR038081">
    <property type="entry name" value="CalX-like_sf"/>
</dbReference>
<evidence type="ECO:0000313" key="4">
    <source>
        <dbReference type="Proteomes" id="UP000264492"/>
    </source>
</evidence>
<proteinExistence type="predicted"/>
<name>A0A371K4D0_9GAMM</name>
<dbReference type="Gene3D" id="2.60.40.2030">
    <property type="match status" value="1"/>
</dbReference>
<dbReference type="InterPro" id="IPR055371">
    <property type="entry name" value="SpaA_PFL_dom_4"/>
</dbReference>
<protein>
    <submittedName>
        <fullName evidence="3">DUF11 domain-containing protein</fullName>
    </submittedName>
</protein>
<feature type="domain" description="SpaA-like prealbumin fold" evidence="2">
    <location>
        <begin position="566"/>
        <end position="678"/>
    </location>
</feature>
<dbReference type="SUPFAM" id="SSF141072">
    <property type="entry name" value="CalX-like"/>
    <property type="match status" value="1"/>
</dbReference>
<organism evidence="3 4">
    <name type="scientific">Lysobacter silvisoli</name>
    <dbReference type="NCBI Taxonomy" id="2293254"/>
    <lineage>
        <taxon>Bacteria</taxon>
        <taxon>Pseudomonadati</taxon>
        <taxon>Pseudomonadota</taxon>
        <taxon>Gammaproteobacteria</taxon>
        <taxon>Lysobacterales</taxon>
        <taxon>Lysobacteraceae</taxon>
        <taxon>Lysobacter</taxon>
    </lineage>
</organism>
<accession>A0A371K4D0</accession>
<feature type="domain" description="DUF11" evidence="1">
    <location>
        <begin position="699"/>
        <end position="785"/>
    </location>
</feature>
<gene>
    <name evidence="3" type="ORF">DX914_06610</name>
</gene>
<evidence type="ECO:0000313" key="3">
    <source>
        <dbReference type="EMBL" id="RDZ28783.1"/>
    </source>
</evidence>
<dbReference type="Pfam" id="PF24514">
    <property type="entry name" value="SpaA_4"/>
    <property type="match status" value="1"/>
</dbReference>
<dbReference type="Proteomes" id="UP000264492">
    <property type="component" value="Unassembled WGS sequence"/>
</dbReference>
<keyword evidence="4" id="KW-1185">Reference proteome</keyword>
<dbReference type="Pfam" id="PF01345">
    <property type="entry name" value="DUF11"/>
    <property type="match status" value="1"/>
</dbReference>
<dbReference type="EMBL" id="QTSU01000001">
    <property type="protein sequence ID" value="RDZ28783.1"/>
    <property type="molecule type" value="Genomic_DNA"/>
</dbReference>